<evidence type="ECO:0000313" key="1">
    <source>
        <dbReference type="EMBL" id="PFG75379.1"/>
    </source>
</evidence>
<gene>
    <name evidence="1" type="ORF">A9A59_2647</name>
</gene>
<evidence type="ECO:0000313" key="2">
    <source>
        <dbReference type="Proteomes" id="UP000223071"/>
    </source>
</evidence>
<keyword evidence="2" id="KW-1185">Reference proteome</keyword>
<comment type="caution">
    <text evidence="1">The sequence shown here is derived from an EMBL/GenBank/DDBJ whole genome shotgun (WGS) entry which is preliminary data.</text>
</comment>
<dbReference type="EMBL" id="PDJQ01000001">
    <property type="protein sequence ID" value="PFG75379.1"/>
    <property type="molecule type" value="Genomic_DNA"/>
</dbReference>
<proteinExistence type="predicted"/>
<organism evidence="1 2">
    <name type="scientific">Tepidiforma thermophila (strain KCTC 52669 / CGMCC 1.13589 / G233)</name>
    <dbReference type="NCBI Taxonomy" id="2761530"/>
    <lineage>
        <taxon>Bacteria</taxon>
        <taxon>Bacillati</taxon>
        <taxon>Chloroflexota</taxon>
        <taxon>Tepidiformia</taxon>
        <taxon>Tepidiformales</taxon>
        <taxon>Tepidiformaceae</taxon>
        <taxon>Tepidiforma</taxon>
    </lineage>
</organism>
<name>A0A2A9HKH3_TEPT2</name>
<sequence>MGREEIAALIAILERAREEGPGSPVIGTWKIQFDKKRGAFVFDKCENEGYCEERPAVIALNGEVLDPGGPLFG</sequence>
<accession>A0A2A9HKH3</accession>
<protein>
    <submittedName>
        <fullName evidence="1">Uncharacterized protein</fullName>
    </submittedName>
</protein>
<dbReference type="AlphaFoldDB" id="A0A2A9HKH3"/>
<reference evidence="1 2" key="1">
    <citation type="submission" date="2017-09" db="EMBL/GenBank/DDBJ databases">
        <title>Sequencing the genomes of two abundant thermophiles in Great Basin hot springs: Thermocrinis jamiesonii and novel Chloroflexi Thermoflexus hugenholtzii.</title>
        <authorList>
            <person name="Hedlund B."/>
        </authorList>
    </citation>
    <scope>NUCLEOTIDE SEQUENCE [LARGE SCALE GENOMIC DNA]</scope>
    <source>
        <strain evidence="1 2">G233</strain>
    </source>
</reference>
<dbReference type="Proteomes" id="UP000223071">
    <property type="component" value="Unassembled WGS sequence"/>
</dbReference>
<dbReference type="RefSeq" id="WP_098504698.1">
    <property type="nucleotide sequence ID" value="NZ_PDJQ01000001.1"/>
</dbReference>